<gene>
    <name evidence="2" type="ORF">KIL84_015269</name>
</gene>
<proteinExistence type="predicted"/>
<keyword evidence="1" id="KW-1133">Transmembrane helix</keyword>
<sequence>MQLILNCKHIINLTLSAHLQHKSSSNRLWQQDYNRSQQQEFTWKTKHCKIILTHQDLLAIRKICDKCLFLLRHSPGQMLLFESLNYYFYSPVVLFLCALSAYIALVAL</sequence>
<evidence type="ECO:0000313" key="2">
    <source>
        <dbReference type="EMBL" id="KAH1166097.1"/>
    </source>
</evidence>
<name>A0A9D3WRY2_9SAUR</name>
<accession>A0A9D3WRY2</accession>
<dbReference type="EMBL" id="JAHDVG010000487">
    <property type="protein sequence ID" value="KAH1166097.1"/>
    <property type="molecule type" value="Genomic_DNA"/>
</dbReference>
<dbReference type="AlphaFoldDB" id="A0A9D3WRY2"/>
<evidence type="ECO:0000256" key="1">
    <source>
        <dbReference type="SAM" id="Phobius"/>
    </source>
</evidence>
<organism evidence="2 3">
    <name type="scientific">Mauremys mutica</name>
    <name type="common">yellowpond turtle</name>
    <dbReference type="NCBI Taxonomy" id="74926"/>
    <lineage>
        <taxon>Eukaryota</taxon>
        <taxon>Metazoa</taxon>
        <taxon>Chordata</taxon>
        <taxon>Craniata</taxon>
        <taxon>Vertebrata</taxon>
        <taxon>Euteleostomi</taxon>
        <taxon>Archelosauria</taxon>
        <taxon>Testudinata</taxon>
        <taxon>Testudines</taxon>
        <taxon>Cryptodira</taxon>
        <taxon>Durocryptodira</taxon>
        <taxon>Testudinoidea</taxon>
        <taxon>Geoemydidae</taxon>
        <taxon>Geoemydinae</taxon>
        <taxon>Mauremys</taxon>
    </lineage>
</organism>
<keyword evidence="1" id="KW-0472">Membrane</keyword>
<dbReference type="Proteomes" id="UP000827986">
    <property type="component" value="Unassembled WGS sequence"/>
</dbReference>
<protein>
    <submittedName>
        <fullName evidence="2">Uncharacterized protein</fullName>
    </submittedName>
</protein>
<feature type="transmembrane region" description="Helical" evidence="1">
    <location>
        <begin position="86"/>
        <end position="107"/>
    </location>
</feature>
<evidence type="ECO:0000313" key="3">
    <source>
        <dbReference type="Proteomes" id="UP000827986"/>
    </source>
</evidence>
<keyword evidence="1" id="KW-0812">Transmembrane</keyword>
<comment type="caution">
    <text evidence="2">The sequence shown here is derived from an EMBL/GenBank/DDBJ whole genome shotgun (WGS) entry which is preliminary data.</text>
</comment>
<keyword evidence="3" id="KW-1185">Reference proteome</keyword>
<reference evidence="2" key="1">
    <citation type="submission" date="2021-09" db="EMBL/GenBank/DDBJ databases">
        <title>The genome of Mauremys mutica provides insights into the evolution of semi-aquatic lifestyle.</title>
        <authorList>
            <person name="Gong S."/>
            <person name="Gao Y."/>
        </authorList>
    </citation>
    <scope>NUCLEOTIDE SEQUENCE</scope>
    <source>
        <strain evidence="2">MM-2020</strain>
        <tissue evidence="2">Muscle</tissue>
    </source>
</reference>